<dbReference type="InterPro" id="IPR009000">
    <property type="entry name" value="Transl_B-barrel_sf"/>
</dbReference>
<dbReference type="PRINTS" id="PR00315">
    <property type="entry name" value="ELONGATNFCT"/>
</dbReference>
<keyword evidence="3 8" id="KW-0548">Nucleotidyltransferase</keyword>
<dbReference type="InterPro" id="IPR044138">
    <property type="entry name" value="CysN_II"/>
</dbReference>
<dbReference type="Pfam" id="PF22594">
    <property type="entry name" value="GTP-eEF1A_C"/>
    <property type="match status" value="1"/>
</dbReference>
<evidence type="ECO:0000256" key="4">
    <source>
        <dbReference type="ARBA" id="ARBA00022741"/>
    </source>
</evidence>
<dbReference type="CDD" id="cd04166">
    <property type="entry name" value="CysN_ATPS"/>
    <property type="match status" value="1"/>
</dbReference>
<proteinExistence type="predicted"/>
<keyword evidence="5" id="KW-0067">ATP-binding</keyword>
<dbReference type="STRING" id="1196353.SAMN05444921_101327"/>
<dbReference type="EMBL" id="FNHI01000001">
    <property type="protein sequence ID" value="SDL78391.1"/>
    <property type="molecule type" value="Genomic_DNA"/>
</dbReference>
<dbReference type="Gene3D" id="3.40.50.300">
    <property type="entry name" value="P-loop containing nucleotide triphosphate hydrolases"/>
    <property type="match status" value="1"/>
</dbReference>
<keyword evidence="9" id="KW-1185">Reference proteome</keyword>
<name>A0A1G9MWJ7_9ACTN</name>
<dbReference type="CDD" id="cd03695">
    <property type="entry name" value="CysN_NodQ_II"/>
    <property type="match status" value="1"/>
</dbReference>
<dbReference type="InterPro" id="IPR011779">
    <property type="entry name" value="SO4_adenylTrfase_lsu"/>
</dbReference>
<evidence type="ECO:0000256" key="5">
    <source>
        <dbReference type="ARBA" id="ARBA00022840"/>
    </source>
</evidence>
<dbReference type="OrthoDB" id="9804504at2"/>
<dbReference type="FunFam" id="3.40.50.300:FF:000119">
    <property type="entry name" value="Sulfate adenylyltransferase subunit 1"/>
    <property type="match status" value="1"/>
</dbReference>
<dbReference type="RefSeq" id="WP_093651943.1">
    <property type="nucleotide sequence ID" value="NZ_FNHI01000001.1"/>
</dbReference>
<evidence type="ECO:0000256" key="2">
    <source>
        <dbReference type="ARBA" id="ARBA00022679"/>
    </source>
</evidence>
<dbReference type="GO" id="GO:0005525">
    <property type="term" value="F:GTP binding"/>
    <property type="evidence" value="ECO:0007669"/>
    <property type="project" value="UniProtKB-KW"/>
</dbReference>
<keyword evidence="2 8" id="KW-0808">Transferase</keyword>
<sequence length="446" mass="47652">MTSSTEQTAEHLSATTLLRFATAGSVDDGKSTLVGRLLHDSKSVLADQLEAVEHASRSRGQEAPDLALLTDGLRAEREQGITIDVAYRYFATPRRRFILADTPGHVQYTRNMVTGASTAELTVILVDARNGVVEQTRRHAAIAALLRVPHVVLAVNKMDLVGYEESVFAAIAEEFTVYASELGVPEITAIPISALAGDNVVEASATMDWYGGPTVLEHLETVPVSHDLTDCHARFPVQYVIRPQTAEHPDYRGYAGQIAAGTFRVGESVTVLPSGRTSRIAGIDLLGEPVDVAWTPQSVTLLLEDDIDVSRGDIVVPSGDAPPTTQDVEATVCHVADTPLTVGARVLLKHTTRTVKAIVKEIPSRLTLDDLSQHPAPGQLVANDIGRVRVRTAEPLALDAYAASRRTGSFLLIDPADGTTLAAGMAGESFAAAEAAPVQDDEGWDF</sequence>
<reference evidence="9" key="1">
    <citation type="submission" date="2016-10" db="EMBL/GenBank/DDBJ databases">
        <authorList>
            <person name="Varghese N."/>
            <person name="Submissions S."/>
        </authorList>
    </citation>
    <scope>NUCLEOTIDE SEQUENCE [LARGE SCALE GENOMIC DNA]</scope>
    <source>
        <strain evidence="9">CGMCC 4.7042</strain>
    </source>
</reference>
<evidence type="ECO:0000256" key="3">
    <source>
        <dbReference type="ARBA" id="ARBA00022695"/>
    </source>
</evidence>
<evidence type="ECO:0000259" key="7">
    <source>
        <dbReference type="PROSITE" id="PS51722"/>
    </source>
</evidence>
<organism evidence="8 9">
    <name type="scientific">Streptomyces wuyuanensis</name>
    <dbReference type="NCBI Taxonomy" id="1196353"/>
    <lineage>
        <taxon>Bacteria</taxon>
        <taxon>Bacillati</taxon>
        <taxon>Actinomycetota</taxon>
        <taxon>Actinomycetes</taxon>
        <taxon>Kitasatosporales</taxon>
        <taxon>Streptomycetaceae</taxon>
        <taxon>Streptomyces</taxon>
    </lineage>
</organism>
<keyword evidence="4" id="KW-0547">Nucleotide-binding</keyword>
<dbReference type="InterPro" id="IPR054696">
    <property type="entry name" value="GTP-eEF1A_C"/>
</dbReference>
<dbReference type="InterPro" id="IPR041757">
    <property type="entry name" value="CysN_GTP-bd"/>
</dbReference>
<dbReference type="AlphaFoldDB" id="A0A1G9MWJ7"/>
<dbReference type="SUPFAM" id="SSF52540">
    <property type="entry name" value="P-loop containing nucleoside triphosphate hydrolases"/>
    <property type="match status" value="1"/>
</dbReference>
<evidence type="ECO:0000256" key="6">
    <source>
        <dbReference type="ARBA" id="ARBA00023134"/>
    </source>
</evidence>
<accession>A0A1G9MWJ7</accession>
<dbReference type="SUPFAM" id="SSF50447">
    <property type="entry name" value="Translation proteins"/>
    <property type="match status" value="1"/>
</dbReference>
<dbReference type="InterPro" id="IPR009001">
    <property type="entry name" value="Transl_elong_EF1A/Init_IF2_C"/>
</dbReference>
<evidence type="ECO:0000313" key="8">
    <source>
        <dbReference type="EMBL" id="SDL78391.1"/>
    </source>
</evidence>
<dbReference type="GO" id="GO:0005524">
    <property type="term" value="F:ATP binding"/>
    <property type="evidence" value="ECO:0007669"/>
    <property type="project" value="UniProtKB-KW"/>
</dbReference>
<protein>
    <recommendedName>
        <fullName evidence="1">sulfate adenylyltransferase</fullName>
        <ecNumber evidence="1">2.7.7.4</ecNumber>
    </recommendedName>
</protein>
<dbReference type="Gene3D" id="2.40.30.10">
    <property type="entry name" value="Translation factors"/>
    <property type="match status" value="2"/>
</dbReference>
<dbReference type="GO" id="GO:0004781">
    <property type="term" value="F:sulfate adenylyltransferase (ATP) activity"/>
    <property type="evidence" value="ECO:0007669"/>
    <property type="project" value="UniProtKB-EC"/>
</dbReference>
<dbReference type="GeneID" id="40827663"/>
<gene>
    <name evidence="8" type="ORF">SAMN05444921_101327</name>
</gene>
<dbReference type="CDD" id="cd04095">
    <property type="entry name" value="CysN_NoDQ_III"/>
    <property type="match status" value="1"/>
</dbReference>
<keyword evidence="6" id="KW-0342">GTP-binding</keyword>
<evidence type="ECO:0000256" key="1">
    <source>
        <dbReference type="ARBA" id="ARBA00012391"/>
    </source>
</evidence>
<dbReference type="EC" id="2.7.7.4" evidence="1"/>
<dbReference type="GO" id="GO:0006790">
    <property type="term" value="P:sulfur compound metabolic process"/>
    <property type="evidence" value="ECO:0007669"/>
    <property type="project" value="InterPro"/>
</dbReference>
<dbReference type="InterPro" id="IPR050100">
    <property type="entry name" value="TRAFAC_GTPase_members"/>
</dbReference>
<dbReference type="PROSITE" id="PS00301">
    <property type="entry name" value="G_TR_1"/>
    <property type="match status" value="1"/>
</dbReference>
<feature type="domain" description="Tr-type G" evidence="7">
    <location>
        <begin position="15"/>
        <end position="229"/>
    </location>
</feature>
<dbReference type="Proteomes" id="UP000199063">
    <property type="component" value="Unassembled WGS sequence"/>
</dbReference>
<dbReference type="InterPro" id="IPR031157">
    <property type="entry name" value="G_TR_CS"/>
</dbReference>
<dbReference type="NCBIfam" id="TIGR02034">
    <property type="entry name" value="CysN"/>
    <property type="match status" value="1"/>
</dbReference>
<dbReference type="InterPro" id="IPR027417">
    <property type="entry name" value="P-loop_NTPase"/>
</dbReference>
<dbReference type="Pfam" id="PF00009">
    <property type="entry name" value="GTP_EFTU"/>
    <property type="match status" value="1"/>
</dbReference>
<dbReference type="SUPFAM" id="SSF50465">
    <property type="entry name" value="EF-Tu/eEF-1alpha/eIF2-gamma C-terminal domain"/>
    <property type="match status" value="1"/>
</dbReference>
<dbReference type="InterPro" id="IPR044139">
    <property type="entry name" value="CysN_NoDQ_III"/>
</dbReference>
<dbReference type="InterPro" id="IPR000795">
    <property type="entry name" value="T_Tr_GTP-bd_dom"/>
</dbReference>
<dbReference type="PROSITE" id="PS51722">
    <property type="entry name" value="G_TR_2"/>
    <property type="match status" value="1"/>
</dbReference>
<dbReference type="PANTHER" id="PTHR23115">
    <property type="entry name" value="TRANSLATION FACTOR"/>
    <property type="match status" value="1"/>
</dbReference>
<evidence type="ECO:0000313" key="9">
    <source>
        <dbReference type="Proteomes" id="UP000199063"/>
    </source>
</evidence>
<dbReference type="GO" id="GO:0003924">
    <property type="term" value="F:GTPase activity"/>
    <property type="evidence" value="ECO:0007669"/>
    <property type="project" value="InterPro"/>
</dbReference>